<dbReference type="Gene3D" id="1.10.10.1400">
    <property type="entry name" value="Terminase, small subunit, N-terminal DNA-binding domain, HTH motif"/>
    <property type="match status" value="1"/>
</dbReference>
<accession>A0A8H9M9A5</accession>
<keyword evidence="2" id="KW-0231">Viral genome packaging</keyword>
<dbReference type="RefSeq" id="WP_189392967.1">
    <property type="nucleotide sequence ID" value="NZ_BMZN01000004.1"/>
</dbReference>
<keyword evidence="4" id="KW-1185">Reference proteome</keyword>
<dbReference type="Proteomes" id="UP000608923">
    <property type="component" value="Unassembled WGS sequence"/>
</dbReference>
<dbReference type="InterPro" id="IPR038713">
    <property type="entry name" value="Terminase_Gp1_N_sf"/>
</dbReference>
<evidence type="ECO:0000313" key="4">
    <source>
        <dbReference type="Proteomes" id="UP000608923"/>
    </source>
</evidence>
<evidence type="ECO:0000256" key="1">
    <source>
        <dbReference type="ARBA" id="ARBA00022612"/>
    </source>
</evidence>
<dbReference type="EMBL" id="BMZN01000004">
    <property type="protein sequence ID" value="GHC52434.1"/>
    <property type="molecule type" value="Genomic_DNA"/>
</dbReference>
<dbReference type="PANTHER" id="PTHR41328">
    <property type="entry name" value="TERMINASE SMALL SUBUNIT-RELATED"/>
    <property type="match status" value="1"/>
</dbReference>
<keyword evidence="1" id="KW-1188">Viral release from host cell</keyword>
<evidence type="ECO:0000256" key="2">
    <source>
        <dbReference type="ARBA" id="ARBA00023219"/>
    </source>
</evidence>
<reference evidence="4" key="1">
    <citation type="journal article" date="2019" name="Int. J. Syst. Evol. Microbiol.">
        <title>The Global Catalogue of Microorganisms (GCM) 10K type strain sequencing project: providing services to taxonomists for standard genome sequencing and annotation.</title>
        <authorList>
            <consortium name="The Broad Institute Genomics Platform"/>
            <consortium name="The Broad Institute Genome Sequencing Center for Infectious Disease"/>
            <person name="Wu L."/>
            <person name="Ma J."/>
        </authorList>
    </citation>
    <scope>NUCLEOTIDE SEQUENCE [LARGE SCALE GENOMIC DNA]</scope>
    <source>
        <strain evidence="4">KCTC 42083</strain>
    </source>
</reference>
<evidence type="ECO:0000313" key="3">
    <source>
        <dbReference type="EMBL" id="GHC52434.1"/>
    </source>
</evidence>
<dbReference type="InterPro" id="IPR005335">
    <property type="entry name" value="Terminase_ssu"/>
</dbReference>
<sequence>MAARDKAAARSFGVRALTTKQRCFVEEYLIDLNATQAAVRAGYSAKTAGQIGEQNLKKLEIAKAIQEAQEKRSERVQVDADYVLARLVEIDRMDVLDIMTDAMSLKPLSEWPKVWRQYLTGFDLAEMFGGSGDDRAAIGVLKKIKWPDKVKNLELLGKHVSVQAFREQVGHGSPTGGPIELATLTKEEYKQARQEMLADDDC</sequence>
<dbReference type="Pfam" id="PF03592">
    <property type="entry name" value="Terminase_2"/>
    <property type="match status" value="1"/>
</dbReference>
<proteinExistence type="predicted"/>
<comment type="caution">
    <text evidence="3">The sequence shown here is derived from an EMBL/GenBank/DDBJ whole genome shotgun (WGS) entry which is preliminary data.</text>
</comment>
<gene>
    <name evidence="3" type="ORF">GCM10010096_25670</name>
</gene>
<name>A0A8H9M9A5_9BURK</name>
<dbReference type="PANTHER" id="PTHR41328:SF2">
    <property type="entry name" value="TERMINASE SMALL SUBUNIT"/>
    <property type="match status" value="1"/>
</dbReference>
<protein>
    <submittedName>
        <fullName evidence="3">Terminase</fullName>
    </submittedName>
</protein>
<organism evidence="3 4">
    <name type="scientific">Alcaligenes pakistanensis</name>
    <dbReference type="NCBI Taxonomy" id="1482717"/>
    <lineage>
        <taxon>Bacteria</taxon>
        <taxon>Pseudomonadati</taxon>
        <taxon>Pseudomonadota</taxon>
        <taxon>Betaproteobacteria</taxon>
        <taxon>Burkholderiales</taxon>
        <taxon>Alcaligenaceae</taxon>
        <taxon>Alcaligenes</taxon>
    </lineage>
</organism>
<dbReference type="GO" id="GO:0051276">
    <property type="term" value="P:chromosome organization"/>
    <property type="evidence" value="ECO:0007669"/>
    <property type="project" value="InterPro"/>
</dbReference>
<dbReference type="InterPro" id="IPR052404">
    <property type="entry name" value="SPP1-like_terminase"/>
</dbReference>
<dbReference type="AlphaFoldDB" id="A0A8H9M9A5"/>